<name>A0A8S0RCV0_OLEEU</name>
<feature type="transmembrane region" description="Helical" evidence="1">
    <location>
        <begin position="121"/>
        <end position="141"/>
    </location>
</feature>
<comment type="caution">
    <text evidence="2">The sequence shown here is derived from an EMBL/GenBank/DDBJ whole genome shotgun (WGS) entry which is preliminary data.</text>
</comment>
<reference evidence="2 3" key="1">
    <citation type="submission" date="2019-12" db="EMBL/GenBank/DDBJ databases">
        <authorList>
            <person name="Alioto T."/>
            <person name="Alioto T."/>
            <person name="Gomez Garrido J."/>
        </authorList>
    </citation>
    <scope>NUCLEOTIDE SEQUENCE [LARGE SCALE GENOMIC DNA]</scope>
</reference>
<keyword evidence="1" id="KW-1133">Transmembrane helix</keyword>
<organism evidence="2 3">
    <name type="scientific">Olea europaea subsp. europaea</name>
    <dbReference type="NCBI Taxonomy" id="158383"/>
    <lineage>
        <taxon>Eukaryota</taxon>
        <taxon>Viridiplantae</taxon>
        <taxon>Streptophyta</taxon>
        <taxon>Embryophyta</taxon>
        <taxon>Tracheophyta</taxon>
        <taxon>Spermatophyta</taxon>
        <taxon>Magnoliopsida</taxon>
        <taxon>eudicotyledons</taxon>
        <taxon>Gunneridae</taxon>
        <taxon>Pentapetalae</taxon>
        <taxon>asterids</taxon>
        <taxon>lamiids</taxon>
        <taxon>Lamiales</taxon>
        <taxon>Oleaceae</taxon>
        <taxon>Oleeae</taxon>
        <taxon>Olea</taxon>
    </lineage>
</organism>
<proteinExistence type="predicted"/>
<feature type="transmembrane region" description="Helical" evidence="1">
    <location>
        <begin position="99"/>
        <end position="115"/>
    </location>
</feature>
<dbReference type="Proteomes" id="UP000594638">
    <property type="component" value="Unassembled WGS sequence"/>
</dbReference>
<evidence type="ECO:0000256" key="1">
    <source>
        <dbReference type="SAM" id="Phobius"/>
    </source>
</evidence>
<protein>
    <submittedName>
        <fullName evidence="2">Uncharacterized protein LOC111382055</fullName>
    </submittedName>
</protein>
<dbReference type="PANTHER" id="PTHR35508">
    <property type="entry name" value="VOLTAGE-DEPENDENT L-TYPE CALCIUM CHANNEL SUBUNIT"/>
    <property type="match status" value="1"/>
</dbReference>
<evidence type="ECO:0000313" key="3">
    <source>
        <dbReference type="Proteomes" id="UP000594638"/>
    </source>
</evidence>
<dbReference type="AlphaFoldDB" id="A0A8S0RCV0"/>
<dbReference type="PANTHER" id="PTHR35508:SF1">
    <property type="entry name" value="VOLTAGE-DEPENDENT L-TYPE CALCIUM CHANNEL SUBUNIT"/>
    <property type="match status" value="1"/>
</dbReference>
<feature type="transmembrane region" description="Helical" evidence="1">
    <location>
        <begin position="148"/>
        <end position="170"/>
    </location>
</feature>
<dbReference type="OrthoDB" id="1925129at2759"/>
<keyword evidence="3" id="KW-1185">Reference proteome</keyword>
<keyword evidence="1" id="KW-0472">Membrane</keyword>
<feature type="transmembrane region" description="Helical" evidence="1">
    <location>
        <begin position="176"/>
        <end position="197"/>
    </location>
</feature>
<keyword evidence="1" id="KW-0812">Transmembrane</keyword>
<evidence type="ECO:0000313" key="2">
    <source>
        <dbReference type="EMBL" id="CAA2976387.1"/>
    </source>
</evidence>
<dbReference type="EMBL" id="CACTIH010002417">
    <property type="protein sequence ID" value="CAA2976387.1"/>
    <property type="molecule type" value="Genomic_DNA"/>
</dbReference>
<gene>
    <name evidence="2" type="ORF">OLEA9_A034501</name>
</gene>
<dbReference type="Gramene" id="OE9A034501T1">
    <property type="protein sequence ID" value="OE9A034501C1"/>
    <property type="gene ID" value="OE9A034501"/>
</dbReference>
<accession>A0A8S0RCV0</accession>
<sequence>MADATDGLNSVLIDGEESDFYTKSQKQTSDYTNEELTLLTILYRFISAIFFPNPNSSYASAPLLHRIKISVSENIPLLRQASENTGQHVLLWARRGSPFRLLLVVSVGIIALLTLTGFTVFLIFFVAATINAIVITLLMSLAAAGGFLALFFACVASIYIGALMVSVLVISSATVLAIFAVVIVTGWIGFFWMVWVASKKSIGIAKHSVYMTGSALSVYSPAQRHHE</sequence>